<reference evidence="8 9" key="1">
    <citation type="submission" date="2019-09" db="EMBL/GenBank/DDBJ databases">
        <title>Bird 10,000 Genomes (B10K) Project - Family phase.</title>
        <authorList>
            <person name="Zhang G."/>
        </authorList>
    </citation>
    <scope>NUCLEOTIDE SEQUENCE [LARGE SCALE GENOMIC DNA]</scope>
    <source>
        <strain evidence="8">OUT-0050</strain>
        <tissue evidence="8">Muscle</tissue>
    </source>
</reference>
<dbReference type="PANTHER" id="PTHR41694:SF3">
    <property type="entry name" value="RNA-DIRECTED DNA POLYMERASE-RELATED"/>
    <property type="match status" value="1"/>
</dbReference>
<evidence type="ECO:0000256" key="4">
    <source>
        <dbReference type="ARBA" id="ARBA00022759"/>
    </source>
</evidence>
<keyword evidence="9" id="KW-1185">Reference proteome</keyword>
<dbReference type="SUPFAM" id="SSF56672">
    <property type="entry name" value="DNA/RNA polymerases"/>
    <property type="match status" value="1"/>
</dbReference>
<sequence>AGLKISITKIQEVPPWKYLGWKMTEKTVTPQKIQLQTSVNTLQDSQQLLGEINWVRPVLGITNDELAPLFNLLRGSCVINSPRTLTPEAGAALDKVMECLQRQQAHHCIPEKPFFFAILGEKMQLCGLIFQRNPSERHPLLIIEWVFLPYRFPKTIFTVLEMIAQILIKARTRLLSLAGQEFGVLYLPLKKDDLDWAMQMHCKCKILQIALLNFPDISSVHYPAHKLLQANLSFREKPMLSRESLNTITVFTDGSGRCHKSVVTWLNQTAKTWESDIQIVEGSPQIVELAAVV</sequence>
<evidence type="ECO:0000313" key="8">
    <source>
        <dbReference type="EMBL" id="NWZ15616.1"/>
    </source>
</evidence>
<comment type="caution">
    <text evidence="8">The sequence shown here is derived from an EMBL/GenBank/DDBJ whole genome shotgun (WGS) entry which is preliminary data.</text>
</comment>
<keyword evidence="1" id="KW-0808">Transferase</keyword>
<protein>
    <submittedName>
        <fullName evidence="8">PO113 protein</fullName>
    </submittedName>
</protein>
<name>A0A7K7KAZ5_AGEPH</name>
<evidence type="ECO:0000256" key="1">
    <source>
        <dbReference type="ARBA" id="ARBA00022679"/>
    </source>
</evidence>
<feature type="non-terminal residue" evidence="8">
    <location>
        <position position="1"/>
    </location>
</feature>
<dbReference type="GO" id="GO:0016787">
    <property type="term" value="F:hydrolase activity"/>
    <property type="evidence" value="ECO:0007669"/>
    <property type="project" value="UniProtKB-KW"/>
</dbReference>
<evidence type="ECO:0000256" key="2">
    <source>
        <dbReference type="ARBA" id="ARBA00022695"/>
    </source>
</evidence>
<evidence type="ECO:0000313" key="9">
    <source>
        <dbReference type="Proteomes" id="UP000521525"/>
    </source>
</evidence>
<dbReference type="AlphaFoldDB" id="A0A7K7KAZ5"/>
<keyword evidence="5" id="KW-0378">Hydrolase</keyword>
<dbReference type="GO" id="GO:0035613">
    <property type="term" value="F:RNA stem-loop binding"/>
    <property type="evidence" value="ECO:0007669"/>
    <property type="project" value="TreeGrafter"/>
</dbReference>
<evidence type="ECO:0000256" key="6">
    <source>
        <dbReference type="ARBA" id="ARBA00022918"/>
    </source>
</evidence>
<evidence type="ECO:0000256" key="3">
    <source>
        <dbReference type="ARBA" id="ARBA00022722"/>
    </source>
</evidence>
<dbReference type="InterPro" id="IPR043502">
    <property type="entry name" value="DNA/RNA_pol_sf"/>
</dbReference>
<feature type="non-terminal residue" evidence="8">
    <location>
        <position position="293"/>
    </location>
</feature>
<dbReference type="Gene3D" id="3.30.70.270">
    <property type="match status" value="1"/>
</dbReference>
<gene>
    <name evidence="8" type="primary">Hervk_0</name>
    <name evidence="8" type="ORF">AGEPHO_R01468</name>
</gene>
<dbReference type="Pfam" id="PF06817">
    <property type="entry name" value="RVT_thumb"/>
    <property type="match status" value="1"/>
</dbReference>
<evidence type="ECO:0000259" key="7">
    <source>
        <dbReference type="Pfam" id="PF06817"/>
    </source>
</evidence>
<keyword evidence="6" id="KW-0695">RNA-directed DNA polymerase</keyword>
<dbReference type="InterPro" id="IPR010661">
    <property type="entry name" value="RVT_thumb"/>
</dbReference>
<keyword evidence="2" id="KW-0548">Nucleotidyltransferase</keyword>
<accession>A0A7K7KAZ5</accession>
<proteinExistence type="predicted"/>
<dbReference type="GO" id="GO:0003964">
    <property type="term" value="F:RNA-directed DNA polymerase activity"/>
    <property type="evidence" value="ECO:0007669"/>
    <property type="project" value="UniProtKB-KW"/>
</dbReference>
<dbReference type="GO" id="GO:0004519">
    <property type="term" value="F:endonuclease activity"/>
    <property type="evidence" value="ECO:0007669"/>
    <property type="project" value="UniProtKB-KW"/>
</dbReference>
<dbReference type="Proteomes" id="UP000521525">
    <property type="component" value="Unassembled WGS sequence"/>
</dbReference>
<organism evidence="8 9">
    <name type="scientific">Agelaius phoeniceus</name>
    <name type="common">Red-winged blackbird</name>
    <name type="synonym">Oriolus phoeniceus</name>
    <dbReference type="NCBI Taxonomy" id="39638"/>
    <lineage>
        <taxon>Eukaryota</taxon>
        <taxon>Metazoa</taxon>
        <taxon>Chordata</taxon>
        <taxon>Craniata</taxon>
        <taxon>Vertebrata</taxon>
        <taxon>Euteleostomi</taxon>
        <taxon>Archelosauria</taxon>
        <taxon>Archosauria</taxon>
        <taxon>Dinosauria</taxon>
        <taxon>Saurischia</taxon>
        <taxon>Theropoda</taxon>
        <taxon>Coelurosauria</taxon>
        <taxon>Aves</taxon>
        <taxon>Neognathae</taxon>
        <taxon>Neoaves</taxon>
        <taxon>Telluraves</taxon>
        <taxon>Australaves</taxon>
        <taxon>Passeriformes</taxon>
        <taxon>Passeroidea</taxon>
        <taxon>Icteridae</taxon>
        <taxon>Agelaius</taxon>
    </lineage>
</organism>
<dbReference type="InterPro" id="IPR043128">
    <property type="entry name" value="Rev_trsase/Diguanyl_cyclase"/>
</dbReference>
<dbReference type="PANTHER" id="PTHR41694">
    <property type="entry name" value="ENDOGENOUS RETROVIRUS GROUP K MEMBER POL PROTEIN"/>
    <property type="match status" value="1"/>
</dbReference>
<feature type="domain" description="Reverse transcriptase thumb" evidence="7">
    <location>
        <begin position="30"/>
        <end position="93"/>
    </location>
</feature>
<keyword evidence="3" id="KW-0540">Nuclease</keyword>
<dbReference type="EMBL" id="VZSP01002457">
    <property type="protein sequence ID" value="NWZ15616.1"/>
    <property type="molecule type" value="Genomic_DNA"/>
</dbReference>
<keyword evidence="4" id="KW-0255">Endonuclease</keyword>
<evidence type="ECO:0000256" key="5">
    <source>
        <dbReference type="ARBA" id="ARBA00022801"/>
    </source>
</evidence>